<dbReference type="Proteomes" id="UP001159427">
    <property type="component" value="Unassembled WGS sequence"/>
</dbReference>
<reference evidence="2 3" key="1">
    <citation type="submission" date="2022-05" db="EMBL/GenBank/DDBJ databases">
        <authorList>
            <consortium name="Genoscope - CEA"/>
            <person name="William W."/>
        </authorList>
    </citation>
    <scope>NUCLEOTIDE SEQUENCE [LARGE SCALE GENOMIC DNA]</scope>
</reference>
<evidence type="ECO:0000313" key="3">
    <source>
        <dbReference type="Proteomes" id="UP001159427"/>
    </source>
</evidence>
<dbReference type="Pfam" id="PF07534">
    <property type="entry name" value="TLD"/>
    <property type="match status" value="1"/>
</dbReference>
<dbReference type="SMART" id="SM00584">
    <property type="entry name" value="TLDc"/>
    <property type="match status" value="1"/>
</dbReference>
<organism evidence="2 3">
    <name type="scientific">Porites evermanni</name>
    <dbReference type="NCBI Taxonomy" id="104178"/>
    <lineage>
        <taxon>Eukaryota</taxon>
        <taxon>Metazoa</taxon>
        <taxon>Cnidaria</taxon>
        <taxon>Anthozoa</taxon>
        <taxon>Hexacorallia</taxon>
        <taxon>Scleractinia</taxon>
        <taxon>Fungiina</taxon>
        <taxon>Poritidae</taxon>
        <taxon>Porites</taxon>
    </lineage>
</organism>
<proteinExistence type="predicted"/>
<sequence>LFLGALSSSSILDSLGSKYRDKLNSFLDPVLQTTGRSRFVRCWHAKTDGWAASTFHSNCDGKGPTVTIVQVGSYIFGGYTDKSWGGSCRYVYSSKSFLFSLYNINGYAPVKVNIKSSSYSGAIYTCSSYGPTFGGGNDLYIPNNAASNRNSYTYCGSSYPLPPGYSAYYTSCQFYAGSYNFTPTDVEVLYETTI</sequence>
<feature type="non-terminal residue" evidence="2">
    <location>
        <position position="1"/>
    </location>
</feature>
<evidence type="ECO:0000259" key="1">
    <source>
        <dbReference type="PROSITE" id="PS51886"/>
    </source>
</evidence>
<dbReference type="PROSITE" id="PS51886">
    <property type="entry name" value="TLDC"/>
    <property type="match status" value="1"/>
</dbReference>
<gene>
    <name evidence="2" type="ORF">PEVE_00018665</name>
</gene>
<dbReference type="EMBL" id="CALNXI010002527">
    <property type="protein sequence ID" value="CAH3188601.1"/>
    <property type="molecule type" value="Genomic_DNA"/>
</dbReference>
<keyword evidence="3" id="KW-1185">Reference proteome</keyword>
<protein>
    <recommendedName>
        <fullName evidence="1">TLDc domain-containing protein</fullName>
    </recommendedName>
</protein>
<feature type="domain" description="TLDc" evidence="1">
    <location>
        <begin position="13"/>
        <end position="192"/>
    </location>
</feature>
<name>A0ABN8SCR3_9CNID</name>
<evidence type="ECO:0000313" key="2">
    <source>
        <dbReference type="EMBL" id="CAH3188601.1"/>
    </source>
</evidence>
<dbReference type="InterPro" id="IPR006571">
    <property type="entry name" value="TLDc_dom"/>
</dbReference>
<comment type="caution">
    <text evidence="2">The sequence shown here is derived from an EMBL/GenBank/DDBJ whole genome shotgun (WGS) entry which is preliminary data.</text>
</comment>
<accession>A0ABN8SCR3</accession>